<dbReference type="InterPro" id="IPR027417">
    <property type="entry name" value="P-loop_NTPase"/>
</dbReference>
<comment type="caution">
    <text evidence="3">The sequence shown here is derived from an EMBL/GenBank/DDBJ whole genome shotgun (WGS) entry which is preliminary data.</text>
</comment>
<feature type="compositionally biased region" description="Basic and acidic residues" evidence="1">
    <location>
        <begin position="551"/>
        <end position="575"/>
    </location>
</feature>
<feature type="domain" description="TIR" evidence="2">
    <location>
        <begin position="11"/>
        <end position="140"/>
    </location>
</feature>
<dbReference type="Gene3D" id="3.40.50.10140">
    <property type="entry name" value="Toll/interleukin-1 receptor homology (TIR) domain"/>
    <property type="match status" value="1"/>
</dbReference>
<dbReference type="Pfam" id="PF13304">
    <property type="entry name" value="AAA_21"/>
    <property type="match status" value="1"/>
</dbReference>
<dbReference type="Gene3D" id="3.40.50.300">
    <property type="entry name" value="P-loop containing nucleotide triphosphate hydrolases"/>
    <property type="match status" value="2"/>
</dbReference>
<dbReference type="PANTHER" id="PTHR43581:SF2">
    <property type="entry name" value="EXCINUCLEASE ATPASE SUBUNIT"/>
    <property type="match status" value="1"/>
</dbReference>
<dbReference type="SUPFAM" id="SSF52540">
    <property type="entry name" value="P-loop containing nucleoside triphosphate hydrolases"/>
    <property type="match status" value="1"/>
</dbReference>
<dbReference type="EMBL" id="FXUG01000001">
    <property type="protein sequence ID" value="SMP41745.1"/>
    <property type="molecule type" value="Genomic_DNA"/>
</dbReference>
<reference evidence="3 4" key="1">
    <citation type="submission" date="2017-05" db="EMBL/GenBank/DDBJ databases">
        <authorList>
            <person name="Varghese N."/>
            <person name="Submissions S."/>
        </authorList>
    </citation>
    <scope>NUCLEOTIDE SEQUENCE [LARGE SCALE GENOMIC DNA]</scope>
    <source>
        <strain evidence="3 4">DSM 25457</strain>
    </source>
</reference>
<dbReference type="InterPro" id="IPR035897">
    <property type="entry name" value="Toll_tir_struct_dom_sf"/>
</dbReference>
<dbReference type="InterPro" id="IPR000157">
    <property type="entry name" value="TIR_dom"/>
</dbReference>
<dbReference type="InterPro" id="IPR003959">
    <property type="entry name" value="ATPase_AAA_core"/>
</dbReference>
<dbReference type="InterPro" id="IPR038729">
    <property type="entry name" value="Rad50/SbcC_AAA"/>
</dbReference>
<dbReference type="Pfam" id="PF13476">
    <property type="entry name" value="AAA_23"/>
    <property type="match status" value="1"/>
</dbReference>
<protein>
    <submittedName>
        <fullName evidence="3">AAA domain-containing protein, putative AbiEii toxin, Type IV TA system</fullName>
    </submittedName>
</protein>
<feature type="region of interest" description="Disordered" evidence="1">
    <location>
        <begin position="551"/>
        <end position="581"/>
    </location>
</feature>
<dbReference type="Proteomes" id="UP001158067">
    <property type="component" value="Unassembled WGS sequence"/>
</dbReference>
<accession>A0ABY1PPV2</accession>
<proteinExistence type="predicted"/>
<dbReference type="PANTHER" id="PTHR43581">
    <property type="entry name" value="ATP/GTP PHOSPHATASE"/>
    <property type="match status" value="1"/>
</dbReference>
<dbReference type="PROSITE" id="PS50104">
    <property type="entry name" value="TIR"/>
    <property type="match status" value="1"/>
</dbReference>
<sequence>MMIEERSEYPEKIRIFLSASAQDKRAQQLYEELGQNGYSVWMPSRDLLAGDEWHRSSIMAMRDAAFILFCISDSSNSSRWQAEEILRGFELAGNRSNSIPMIPVLLDPSEVPKRLSQLKAVDLTNTESFRPVLEAIDGHLKREADLALSSKFDSLYVESIRIKNIRCFDSLEISFVENGLPAMWNMLLGDNAAGKTTIIRCIALGLAGESEVPSLLSKVPGDFVRSGQKSGSIDLKLRSRKTGERFSVQTKIEARKSNSQEQVRKSTKPKDFPWSQVFAAGYGTQRTRVADLSHRGYSRMLAVGTLFDPDASLMNPEVVLLRHRTDVRHRMERKLLSILLLDTDDDQLMFEEDGLAVSGPWGTLPLNVLSDGYRSTSQWILDFLGQSVLAGRLSEQNEPGGILIIDELEQHLHPKWQRLIVQRLRKQFPDTQFFTSTHTPLAASGVTDVNSGTLTRFDRHLDNVSTAERLDRHRFDGVRADQWLASDAFGLVTTRTPGAADELQRYIELVKQDQASDSAELNELRRRMSDRNTFGESEYEREIVKAVSEVLDQRRSEKPKEPFSEETKSKLREIFGKGGRK</sequence>
<dbReference type="InterPro" id="IPR051396">
    <property type="entry name" value="Bact_Antivir_Def_Nuclease"/>
</dbReference>
<organism evidence="3 4">
    <name type="scientific">Neorhodopirellula lusitana</name>
    <dbReference type="NCBI Taxonomy" id="445327"/>
    <lineage>
        <taxon>Bacteria</taxon>
        <taxon>Pseudomonadati</taxon>
        <taxon>Planctomycetota</taxon>
        <taxon>Planctomycetia</taxon>
        <taxon>Pirellulales</taxon>
        <taxon>Pirellulaceae</taxon>
        <taxon>Neorhodopirellula</taxon>
    </lineage>
</organism>
<evidence type="ECO:0000313" key="4">
    <source>
        <dbReference type="Proteomes" id="UP001158067"/>
    </source>
</evidence>
<name>A0ABY1PPV2_9BACT</name>
<evidence type="ECO:0000256" key="1">
    <source>
        <dbReference type="SAM" id="MobiDB-lite"/>
    </source>
</evidence>
<evidence type="ECO:0000313" key="3">
    <source>
        <dbReference type="EMBL" id="SMP41745.1"/>
    </source>
</evidence>
<keyword evidence="4" id="KW-1185">Reference proteome</keyword>
<dbReference type="Pfam" id="PF13676">
    <property type="entry name" value="TIR_2"/>
    <property type="match status" value="1"/>
</dbReference>
<dbReference type="SUPFAM" id="SSF52200">
    <property type="entry name" value="Toll/Interleukin receptor TIR domain"/>
    <property type="match status" value="1"/>
</dbReference>
<gene>
    <name evidence="3" type="ORF">SAMN06265222_101647</name>
</gene>
<evidence type="ECO:0000259" key="2">
    <source>
        <dbReference type="PROSITE" id="PS50104"/>
    </source>
</evidence>